<dbReference type="InterPro" id="IPR036388">
    <property type="entry name" value="WH-like_DNA-bd_sf"/>
</dbReference>
<keyword evidence="1" id="KW-0805">Transcription regulation</keyword>
<protein>
    <submittedName>
        <fullName evidence="5">MarR family transcriptional regulator</fullName>
    </submittedName>
</protein>
<evidence type="ECO:0000256" key="2">
    <source>
        <dbReference type="ARBA" id="ARBA00023125"/>
    </source>
</evidence>
<dbReference type="Gene3D" id="1.10.10.10">
    <property type="entry name" value="Winged helix-like DNA-binding domain superfamily/Winged helix DNA-binding domain"/>
    <property type="match status" value="1"/>
</dbReference>
<sequence>MSESLSALMALSSAFGRFNKKIDRALSVHGISFTEFQVLEHLAQSPNLMMSRIELAEATNLTASGITRLLMPMEKIHLIEKEKNSRDARVSLVKLTAAGSEIYQDAAVTSQNCCNSLTQDLTAKQVDQLHLLVSKLG</sequence>
<dbReference type="EMBL" id="JAKIKU010000004">
    <property type="protein sequence ID" value="MCL1045577.1"/>
    <property type="molecule type" value="Genomic_DNA"/>
</dbReference>
<dbReference type="Pfam" id="PF12802">
    <property type="entry name" value="MarR_2"/>
    <property type="match status" value="1"/>
</dbReference>
<evidence type="ECO:0000313" key="5">
    <source>
        <dbReference type="EMBL" id="MCL1045577.1"/>
    </source>
</evidence>
<dbReference type="RefSeq" id="WP_248955582.1">
    <property type="nucleotide sequence ID" value="NZ_JAKIKU010000004.1"/>
</dbReference>
<evidence type="ECO:0000256" key="3">
    <source>
        <dbReference type="ARBA" id="ARBA00023163"/>
    </source>
</evidence>
<name>A0ABT0KP16_9GAMM</name>
<dbReference type="PANTHER" id="PTHR42756">
    <property type="entry name" value="TRANSCRIPTIONAL REGULATOR, MARR"/>
    <property type="match status" value="1"/>
</dbReference>
<dbReference type="PROSITE" id="PS50995">
    <property type="entry name" value="HTH_MARR_2"/>
    <property type="match status" value="1"/>
</dbReference>
<comment type="caution">
    <text evidence="5">The sequence shown here is derived from an EMBL/GenBank/DDBJ whole genome shotgun (WGS) entry which is preliminary data.</text>
</comment>
<keyword evidence="2" id="KW-0238">DNA-binding</keyword>
<organism evidence="5 6">
    <name type="scientific">Shewanella electrodiphila</name>
    <dbReference type="NCBI Taxonomy" id="934143"/>
    <lineage>
        <taxon>Bacteria</taxon>
        <taxon>Pseudomonadati</taxon>
        <taxon>Pseudomonadota</taxon>
        <taxon>Gammaproteobacteria</taxon>
        <taxon>Alteromonadales</taxon>
        <taxon>Shewanellaceae</taxon>
        <taxon>Shewanella</taxon>
    </lineage>
</organism>
<gene>
    <name evidence="5" type="ORF">L2737_09590</name>
</gene>
<dbReference type="InterPro" id="IPR000835">
    <property type="entry name" value="HTH_MarR-typ"/>
</dbReference>
<dbReference type="PANTHER" id="PTHR42756:SF1">
    <property type="entry name" value="TRANSCRIPTIONAL REPRESSOR OF EMRAB OPERON"/>
    <property type="match status" value="1"/>
</dbReference>
<evidence type="ECO:0000256" key="1">
    <source>
        <dbReference type="ARBA" id="ARBA00023015"/>
    </source>
</evidence>
<accession>A0ABT0KP16</accession>
<evidence type="ECO:0000313" key="6">
    <source>
        <dbReference type="Proteomes" id="UP001202134"/>
    </source>
</evidence>
<dbReference type="SUPFAM" id="SSF46785">
    <property type="entry name" value="Winged helix' DNA-binding domain"/>
    <property type="match status" value="1"/>
</dbReference>
<feature type="domain" description="HTH marR-type" evidence="4">
    <location>
        <begin position="1"/>
        <end position="137"/>
    </location>
</feature>
<dbReference type="InterPro" id="IPR036390">
    <property type="entry name" value="WH_DNA-bd_sf"/>
</dbReference>
<proteinExistence type="predicted"/>
<reference evidence="5 6" key="1">
    <citation type="submission" date="2022-01" db="EMBL/GenBank/DDBJ databases">
        <title>Whole genome-based taxonomy of the Shewanellaceae.</title>
        <authorList>
            <person name="Martin-Rodriguez A.J."/>
        </authorList>
    </citation>
    <scope>NUCLEOTIDE SEQUENCE [LARGE SCALE GENOMIC DNA]</scope>
    <source>
        <strain evidence="5 6">DSM 24955</strain>
    </source>
</reference>
<keyword evidence="3" id="KW-0804">Transcription</keyword>
<dbReference type="PRINTS" id="PR00598">
    <property type="entry name" value="HTHMARR"/>
</dbReference>
<dbReference type="Proteomes" id="UP001202134">
    <property type="component" value="Unassembled WGS sequence"/>
</dbReference>
<evidence type="ECO:0000259" key="4">
    <source>
        <dbReference type="PROSITE" id="PS50995"/>
    </source>
</evidence>
<keyword evidence="6" id="KW-1185">Reference proteome</keyword>
<dbReference type="SMART" id="SM00347">
    <property type="entry name" value="HTH_MARR"/>
    <property type="match status" value="1"/>
</dbReference>